<sequence>MESESYPSADQTINKTAARRLYRLTPEDLDGLSTKIVEKVATIKGRKEIVLMTLYNEREVERRAWTRHGSPDAFEAYLTKLKTRYHANAKTKDKPFPLPFPYNHLACPHDPRIAALPRPPPLVDPDDAWCLTPALVRLRPRFAPWLWRACNTRLDAVGASAYTFERHGLSYAQREAALKRAVEDLVPVYPARPDGGLPSSPSVEMLREVLRGAPRSAGDEDLEVHEQFDGDVTYYWGDAYTARLFEALVGVIEEHGLGAEGWETVRWEVYDKYCDCFSGITYDEREVQWHDHAFAWLCGRLDHASDVLSTRRCEYSEAGRRYNDMLPQLSIGHGVLL</sequence>
<organism evidence="1 2">
    <name type="scientific">Phanerochaete sordida</name>
    <dbReference type="NCBI Taxonomy" id="48140"/>
    <lineage>
        <taxon>Eukaryota</taxon>
        <taxon>Fungi</taxon>
        <taxon>Dikarya</taxon>
        <taxon>Basidiomycota</taxon>
        <taxon>Agaricomycotina</taxon>
        <taxon>Agaricomycetes</taxon>
        <taxon>Polyporales</taxon>
        <taxon>Phanerochaetaceae</taxon>
        <taxon>Phanerochaete</taxon>
    </lineage>
</organism>
<name>A0A9P3GHB8_9APHY</name>
<keyword evidence="2" id="KW-1185">Reference proteome</keyword>
<evidence type="ECO:0000313" key="2">
    <source>
        <dbReference type="Proteomes" id="UP000703269"/>
    </source>
</evidence>
<reference evidence="1 2" key="1">
    <citation type="submission" date="2021-08" db="EMBL/GenBank/DDBJ databases">
        <title>Draft Genome Sequence of Phanerochaete sordida strain YK-624.</title>
        <authorList>
            <person name="Mori T."/>
            <person name="Dohra H."/>
            <person name="Suzuki T."/>
            <person name="Kawagishi H."/>
            <person name="Hirai H."/>
        </authorList>
    </citation>
    <scope>NUCLEOTIDE SEQUENCE [LARGE SCALE GENOMIC DNA]</scope>
    <source>
        <strain evidence="1 2">YK-624</strain>
    </source>
</reference>
<protein>
    <submittedName>
        <fullName evidence="1">Uncharacterized protein</fullName>
    </submittedName>
</protein>
<dbReference type="Gene3D" id="3.90.530.10">
    <property type="entry name" value="XPA C-terminal domain"/>
    <property type="match status" value="1"/>
</dbReference>
<gene>
    <name evidence="1" type="ORF">PsYK624_111040</name>
</gene>
<evidence type="ECO:0000313" key="1">
    <source>
        <dbReference type="EMBL" id="GJE94928.1"/>
    </source>
</evidence>
<dbReference type="AlphaFoldDB" id="A0A9P3GHB8"/>
<dbReference type="CDD" id="cd21075">
    <property type="entry name" value="DBD_XPA-like"/>
    <property type="match status" value="1"/>
</dbReference>
<dbReference type="EMBL" id="BPQB01000044">
    <property type="protein sequence ID" value="GJE94928.1"/>
    <property type="molecule type" value="Genomic_DNA"/>
</dbReference>
<proteinExistence type="predicted"/>
<comment type="caution">
    <text evidence="1">The sequence shown here is derived from an EMBL/GenBank/DDBJ whole genome shotgun (WGS) entry which is preliminary data.</text>
</comment>
<dbReference type="OrthoDB" id="3058642at2759"/>
<dbReference type="Proteomes" id="UP000703269">
    <property type="component" value="Unassembled WGS sequence"/>
</dbReference>
<accession>A0A9P3GHB8</accession>
<dbReference type="InterPro" id="IPR037129">
    <property type="entry name" value="XPA_sf"/>
</dbReference>